<keyword evidence="3" id="KW-1185">Reference proteome</keyword>
<protein>
    <submittedName>
        <fullName evidence="2">Uncharacterized protein</fullName>
    </submittedName>
</protein>
<evidence type="ECO:0000256" key="1">
    <source>
        <dbReference type="SAM" id="MobiDB-lite"/>
    </source>
</evidence>
<comment type="caution">
    <text evidence="2">The sequence shown here is derived from an EMBL/GenBank/DDBJ whole genome shotgun (WGS) entry which is preliminary data.</text>
</comment>
<proteinExistence type="predicted"/>
<dbReference type="Proteomes" id="UP000218231">
    <property type="component" value="Unassembled WGS sequence"/>
</dbReference>
<reference evidence="2 3" key="1">
    <citation type="journal article" date="2017" name="Curr. Biol.">
        <title>Genome architecture and evolution of a unichromosomal asexual nematode.</title>
        <authorList>
            <person name="Fradin H."/>
            <person name="Zegar C."/>
            <person name="Gutwein M."/>
            <person name="Lucas J."/>
            <person name="Kovtun M."/>
            <person name="Corcoran D."/>
            <person name="Baugh L.R."/>
            <person name="Kiontke K."/>
            <person name="Gunsalus K."/>
            <person name="Fitch D.H."/>
            <person name="Piano F."/>
        </authorList>
    </citation>
    <scope>NUCLEOTIDE SEQUENCE [LARGE SCALE GENOMIC DNA]</scope>
    <source>
        <strain evidence="2">PF1309</strain>
    </source>
</reference>
<dbReference type="AlphaFoldDB" id="A0A2A2JQQ7"/>
<feature type="region of interest" description="Disordered" evidence="1">
    <location>
        <begin position="599"/>
        <end position="618"/>
    </location>
</feature>
<evidence type="ECO:0000313" key="3">
    <source>
        <dbReference type="Proteomes" id="UP000218231"/>
    </source>
</evidence>
<dbReference type="EMBL" id="LIAE01010284">
    <property type="protein sequence ID" value="PAV64064.1"/>
    <property type="molecule type" value="Genomic_DNA"/>
</dbReference>
<sequence length="994" mass="117116">MVIYLIYHCAFVRKALCSQYRIFWIMNNLLSTSEQKLEDVKVLMIPLIRKQLGDQVEGVDEDVIWVRSFEYSIRQLRSDPNKYGHTKEGALRALKLIMNKVSDAVITQYIQLKNEIYKNEQSGSAHHDVTEKPTDAPALELKKEDNSKKTLIYRDSLLENLAKEFYSLIEENTTPSRVDFFLREFCILHVEEASDAKKLELLKQNYIAEVEATSKALYLTNDDLEAKWKEVIVDKINDLKLVNRRLKLFTKTGVPKRVLNLHKELMIVHFSREFYESSLLDAIEMINKTAQQYTDEELMIYDAISNMKTYTNNETPHGKRRLIIMENARIYHDRYATWTPKLYRTINKRRGLECDQSKSVEQRMVELKTLNIEAWTKMKQTSGEMEKYWERKKRQELKHVEDCEKLVKRIKDSGSRIYQLFGDVEKIRLSNAFFRATFERKVKFIERNALISRERRLYDIRQITIPFIRRTHFNSRYLTDDQIWAQYGGKFESAIRQNDQLIARMLMPDISYEVRQLNDEIQGLFSRQDAYYMGRNYAMQLLHSIIRSAPSNVVNKWAELWNEVYGNQNQLGGETNFRPTLSPLSPSVIAVSTIVPPMDPNPRWTTTRPTPATTKRPVPKTTVKPIIVVVSTIPKTTTPKTTTSKTTTTTEAMTTEPTTIEETTTPESESSQTTSPKQLIYRDKMINYWAENFFNENNELSPSIADFWNNNYRIIYLEQKPDNIKLKMLKDNYFDELKANSDTILSNEELENKWKEARKSKEDDIKFINKRMKRFSQKEIPNSVREVNKAIMKLRLSREFYETSSTEEAAQLFKEAVDPYSDKDLLMWESLFFNTCYTDRDTPFGKRTQIIFENTKFYHQLYATWTPKFTNAVNSKRKMECDDTKTVDEIVNGIKGLSIQSEEAWRNQKKSSQEADEFWEKEKPNERKLIEECQAQIKKFKNAGQKLYQLYQDIEDLRLSNAFYRATFEKKLKMYTDAAAKYTDEEVITFWNTL</sequence>
<feature type="compositionally biased region" description="Low complexity" evidence="1">
    <location>
        <begin position="602"/>
        <end position="618"/>
    </location>
</feature>
<gene>
    <name evidence="2" type="ORF">WR25_21336</name>
</gene>
<feature type="region of interest" description="Disordered" evidence="1">
    <location>
        <begin position="637"/>
        <end position="676"/>
    </location>
</feature>
<evidence type="ECO:0000313" key="2">
    <source>
        <dbReference type="EMBL" id="PAV64064.1"/>
    </source>
</evidence>
<accession>A0A2A2JQQ7</accession>
<name>A0A2A2JQQ7_9BILA</name>
<organism evidence="2 3">
    <name type="scientific">Diploscapter pachys</name>
    <dbReference type="NCBI Taxonomy" id="2018661"/>
    <lineage>
        <taxon>Eukaryota</taxon>
        <taxon>Metazoa</taxon>
        <taxon>Ecdysozoa</taxon>
        <taxon>Nematoda</taxon>
        <taxon>Chromadorea</taxon>
        <taxon>Rhabditida</taxon>
        <taxon>Rhabditina</taxon>
        <taxon>Rhabditomorpha</taxon>
        <taxon>Rhabditoidea</taxon>
        <taxon>Rhabditidae</taxon>
        <taxon>Diploscapter</taxon>
    </lineage>
</organism>